<accession>A0A8H6CB20</accession>
<comment type="caution">
    <text evidence="3">The sequence shown here is derived from an EMBL/GenBank/DDBJ whole genome shotgun (WGS) entry which is preliminary data.</text>
</comment>
<evidence type="ECO:0000313" key="3">
    <source>
        <dbReference type="EMBL" id="KAF6219999.1"/>
    </source>
</evidence>
<dbReference type="PANTHER" id="PTHR38791:SF1">
    <property type="entry name" value="TRANSCRIPTION FACTOR, PUTATIVE-RELATED"/>
    <property type="match status" value="1"/>
</dbReference>
<dbReference type="GO" id="GO:0000981">
    <property type="term" value="F:DNA-binding transcription factor activity, RNA polymerase II-specific"/>
    <property type="evidence" value="ECO:0007669"/>
    <property type="project" value="InterPro"/>
</dbReference>
<sequence length="480" mass="53881">MVYRGKPSKACLRCRKRKLRCDLQRDSCGQCIRATHICSGYRDTEQLRVRDETQATRQKALSCSSKPVPRTLATTIQDRARNAFFFHYVSGFSKTYDVLEPLYEHSPSDRPLIASVDAVSLAFFSFQFDCEQASHISREKYLSALPLLNKALRSPESATSDSTLSAVLLLDLFEKITNNNPRSIGSWMSHINGALALVEMRESPLLQDYTGHRLSARLSTNLLISCVSANSPVPPALIRLRSDLEPFLNKDDPKWRLSGLVVKYANLKGAIQDGCLLSFEIIARATELDHEFVSLGKHMASTWLYNTTYLEEISERVFEKRYDTYPDHLVTQGWNVLRVMRILLNDIIRTHRVSPDTGPFNNGSSPRNSAIATGYINGIAKDICATAPQFTEHESPTPRSKTYSTTQRLRCYTLLFPLYVAGLHASSTTQIKAWIIQQLRFMSDEMGIRNASVVAQILGQNGGTCPWDVYAVLGSYAFAA</sequence>
<evidence type="ECO:0000256" key="1">
    <source>
        <dbReference type="ARBA" id="ARBA00023242"/>
    </source>
</evidence>
<dbReference type="Pfam" id="PF00172">
    <property type="entry name" value="Zn_clus"/>
    <property type="match status" value="1"/>
</dbReference>
<dbReference type="GeneID" id="59332235"/>
<dbReference type="PANTHER" id="PTHR38791">
    <property type="entry name" value="ZN(II)2CYS6 TRANSCRIPTION FACTOR (EUROFUNG)-RELATED-RELATED"/>
    <property type="match status" value="1"/>
</dbReference>
<dbReference type="PROSITE" id="PS00463">
    <property type="entry name" value="ZN2_CY6_FUNGAL_1"/>
    <property type="match status" value="1"/>
</dbReference>
<feature type="domain" description="Zn(2)-C6 fungal-type" evidence="2">
    <location>
        <begin position="10"/>
        <end position="39"/>
    </location>
</feature>
<name>A0A8H6CB20_9LECA</name>
<keyword evidence="4" id="KW-1185">Reference proteome</keyword>
<dbReference type="CDD" id="cd00067">
    <property type="entry name" value="GAL4"/>
    <property type="match status" value="1"/>
</dbReference>
<gene>
    <name evidence="3" type="ORF">HO133_003824</name>
</gene>
<dbReference type="EMBL" id="JACCJB010000018">
    <property type="protein sequence ID" value="KAF6219999.1"/>
    <property type="molecule type" value="Genomic_DNA"/>
</dbReference>
<protein>
    <recommendedName>
        <fullName evidence="2">Zn(2)-C6 fungal-type domain-containing protein</fullName>
    </recommendedName>
</protein>
<organism evidence="3 4">
    <name type="scientific">Letharia lupina</name>
    <dbReference type="NCBI Taxonomy" id="560253"/>
    <lineage>
        <taxon>Eukaryota</taxon>
        <taxon>Fungi</taxon>
        <taxon>Dikarya</taxon>
        <taxon>Ascomycota</taxon>
        <taxon>Pezizomycotina</taxon>
        <taxon>Lecanoromycetes</taxon>
        <taxon>OSLEUM clade</taxon>
        <taxon>Lecanoromycetidae</taxon>
        <taxon>Lecanorales</taxon>
        <taxon>Lecanorineae</taxon>
        <taxon>Parmeliaceae</taxon>
        <taxon>Letharia</taxon>
    </lineage>
</organism>
<proteinExistence type="predicted"/>
<dbReference type="InterPro" id="IPR001138">
    <property type="entry name" value="Zn2Cys6_DnaBD"/>
</dbReference>
<dbReference type="InterPro" id="IPR053175">
    <property type="entry name" value="DHMBA_Reg_Transcription_Factor"/>
</dbReference>
<evidence type="ECO:0000259" key="2">
    <source>
        <dbReference type="PROSITE" id="PS50048"/>
    </source>
</evidence>
<dbReference type="PROSITE" id="PS50048">
    <property type="entry name" value="ZN2_CY6_FUNGAL_2"/>
    <property type="match status" value="1"/>
</dbReference>
<dbReference type="Proteomes" id="UP000593566">
    <property type="component" value="Unassembled WGS sequence"/>
</dbReference>
<dbReference type="Pfam" id="PF11951">
    <property type="entry name" value="Fungal_trans_2"/>
    <property type="match status" value="1"/>
</dbReference>
<dbReference type="InterPro" id="IPR021858">
    <property type="entry name" value="Fun_TF"/>
</dbReference>
<keyword evidence="1" id="KW-0539">Nucleus</keyword>
<dbReference type="InterPro" id="IPR036864">
    <property type="entry name" value="Zn2-C6_fun-type_DNA-bd_sf"/>
</dbReference>
<dbReference type="AlphaFoldDB" id="A0A8H6CB20"/>
<dbReference type="RefSeq" id="XP_037149434.1">
    <property type="nucleotide sequence ID" value="XM_037294746.1"/>
</dbReference>
<dbReference type="SUPFAM" id="SSF57701">
    <property type="entry name" value="Zn2/Cys6 DNA-binding domain"/>
    <property type="match status" value="1"/>
</dbReference>
<dbReference type="GO" id="GO:0008270">
    <property type="term" value="F:zinc ion binding"/>
    <property type="evidence" value="ECO:0007669"/>
    <property type="project" value="InterPro"/>
</dbReference>
<dbReference type="Gene3D" id="4.10.240.10">
    <property type="entry name" value="Zn(2)-C6 fungal-type DNA-binding domain"/>
    <property type="match status" value="1"/>
</dbReference>
<evidence type="ECO:0000313" key="4">
    <source>
        <dbReference type="Proteomes" id="UP000593566"/>
    </source>
</evidence>
<dbReference type="SMART" id="SM00066">
    <property type="entry name" value="GAL4"/>
    <property type="match status" value="1"/>
</dbReference>
<reference evidence="3 4" key="1">
    <citation type="journal article" date="2020" name="Genomics">
        <title>Complete, high-quality genomes from long-read metagenomic sequencing of two wolf lichen thalli reveals enigmatic genome architecture.</title>
        <authorList>
            <person name="McKenzie S.K."/>
            <person name="Walston R.F."/>
            <person name="Allen J.L."/>
        </authorList>
    </citation>
    <scope>NUCLEOTIDE SEQUENCE [LARGE SCALE GENOMIC DNA]</scope>
    <source>
        <strain evidence="3">WasteWater1</strain>
    </source>
</reference>